<comment type="caution">
    <text evidence="2">The sequence shown here is derived from an EMBL/GenBank/DDBJ whole genome shotgun (WGS) entry which is preliminary data.</text>
</comment>
<proteinExistence type="predicted"/>
<dbReference type="Gene3D" id="1.25.40.10">
    <property type="entry name" value="Tetratricopeptide repeat domain"/>
    <property type="match status" value="1"/>
</dbReference>
<dbReference type="AlphaFoldDB" id="A0A4Q4KI18"/>
<dbReference type="EMBL" id="SETE01000005">
    <property type="protein sequence ID" value="RYM32852.1"/>
    <property type="molecule type" value="Genomic_DNA"/>
</dbReference>
<keyword evidence="1" id="KW-0812">Transmembrane</keyword>
<accession>A0A4Q4KI18</accession>
<sequence>MNPENENIDLFENYLKENLSTEELSVFEERLNGDANFKIEFEQYQSVRSGLKKHFRAEMKSKLSEIDERLDDSKMKGKVLSIKWWLISGAAAIIIFGLFVFNNHNTNSLDLVAQYWPYEAGLPVKMSEKRKYDEAMNAFKLEEWDKAEKLLKPIESDTAHYYLGVVNYERKDYSSSLEYFNEIDTNSSFYEEAQFRLALISILKEDLTSAKVILKNQVEVKSAFSDEANLILEALK</sequence>
<keyword evidence="1" id="KW-0472">Membrane</keyword>
<reference evidence="2 3" key="1">
    <citation type="submission" date="2019-02" db="EMBL/GenBank/DDBJ databases">
        <title>Genome sequence of the sea-ice species Brumimicrobium glaciale.</title>
        <authorList>
            <person name="Bowman J.P."/>
        </authorList>
    </citation>
    <scope>NUCLEOTIDE SEQUENCE [LARGE SCALE GENOMIC DNA]</scope>
    <source>
        <strain evidence="2 3">IC156</strain>
    </source>
</reference>
<feature type="transmembrane region" description="Helical" evidence="1">
    <location>
        <begin position="84"/>
        <end position="101"/>
    </location>
</feature>
<dbReference type="RefSeq" id="WP_130094189.1">
    <property type="nucleotide sequence ID" value="NZ_SETE01000005.1"/>
</dbReference>
<evidence type="ECO:0000313" key="3">
    <source>
        <dbReference type="Proteomes" id="UP000293952"/>
    </source>
</evidence>
<dbReference type="InterPro" id="IPR011990">
    <property type="entry name" value="TPR-like_helical_dom_sf"/>
</dbReference>
<organism evidence="2 3">
    <name type="scientific">Brumimicrobium glaciale</name>
    <dbReference type="NCBI Taxonomy" id="200475"/>
    <lineage>
        <taxon>Bacteria</taxon>
        <taxon>Pseudomonadati</taxon>
        <taxon>Bacteroidota</taxon>
        <taxon>Flavobacteriia</taxon>
        <taxon>Flavobacteriales</taxon>
        <taxon>Crocinitomicaceae</taxon>
        <taxon>Brumimicrobium</taxon>
    </lineage>
</organism>
<name>A0A4Q4KI18_9FLAO</name>
<evidence type="ECO:0000256" key="1">
    <source>
        <dbReference type="SAM" id="Phobius"/>
    </source>
</evidence>
<protein>
    <submittedName>
        <fullName evidence="2">Tetratricopeptide repeat protein</fullName>
    </submittedName>
</protein>
<gene>
    <name evidence="2" type="ORF">ERX46_12400</name>
</gene>
<keyword evidence="1" id="KW-1133">Transmembrane helix</keyword>
<dbReference type="SUPFAM" id="SSF48452">
    <property type="entry name" value="TPR-like"/>
    <property type="match status" value="1"/>
</dbReference>
<keyword evidence="3" id="KW-1185">Reference proteome</keyword>
<dbReference type="Proteomes" id="UP000293952">
    <property type="component" value="Unassembled WGS sequence"/>
</dbReference>
<dbReference type="OrthoDB" id="979271at2"/>
<evidence type="ECO:0000313" key="2">
    <source>
        <dbReference type="EMBL" id="RYM32852.1"/>
    </source>
</evidence>